<sequence>MRIILVLLLGAMAIFFALIGTMMPIMLSEQAAKDRAYYQQFERAAEYVSLSENLPSTETLRQLSLASGGPSISSSLTFEPIDCAPDFEKAPSDQFVLSFWRGEWSECYAYPSGKTTLHRTTASYLLSGFGIQILICWLLAAGATWGAIRLLHKRIRLADA</sequence>
<name>A0A6G6Y887_9SPHN</name>
<keyword evidence="1" id="KW-0812">Transmembrane</keyword>
<keyword evidence="3" id="KW-1185">Reference proteome</keyword>
<dbReference type="AlphaFoldDB" id="A0A6G6Y887"/>
<evidence type="ECO:0000313" key="3">
    <source>
        <dbReference type="Proteomes" id="UP000501568"/>
    </source>
</evidence>
<dbReference type="KEGG" id="spzr:G5C33_13975"/>
<dbReference type="EMBL" id="CP049109">
    <property type="protein sequence ID" value="QIG80786.1"/>
    <property type="molecule type" value="Genomic_DNA"/>
</dbReference>
<accession>A0A6G6Y887</accession>
<organism evidence="2 3">
    <name type="scientific">Stakelama tenebrarum</name>
    <dbReference type="NCBI Taxonomy" id="2711215"/>
    <lineage>
        <taxon>Bacteria</taxon>
        <taxon>Pseudomonadati</taxon>
        <taxon>Pseudomonadota</taxon>
        <taxon>Alphaproteobacteria</taxon>
        <taxon>Sphingomonadales</taxon>
        <taxon>Sphingomonadaceae</taxon>
        <taxon>Stakelama</taxon>
    </lineage>
</organism>
<keyword evidence="1" id="KW-0472">Membrane</keyword>
<proteinExistence type="predicted"/>
<gene>
    <name evidence="2" type="ORF">G5C33_13975</name>
</gene>
<keyword evidence="1" id="KW-1133">Transmembrane helix</keyword>
<dbReference type="RefSeq" id="WP_165327794.1">
    <property type="nucleotide sequence ID" value="NZ_CP049109.1"/>
</dbReference>
<evidence type="ECO:0000313" key="2">
    <source>
        <dbReference type="EMBL" id="QIG80786.1"/>
    </source>
</evidence>
<dbReference type="Proteomes" id="UP000501568">
    <property type="component" value="Chromosome"/>
</dbReference>
<reference evidence="2 3" key="1">
    <citation type="submission" date="2020-02" db="EMBL/GenBank/DDBJ databases">
        <authorList>
            <person name="Zheng R.K."/>
            <person name="Sun C.M."/>
        </authorList>
    </citation>
    <scope>NUCLEOTIDE SEQUENCE [LARGE SCALE GENOMIC DNA]</scope>
    <source>
        <strain evidence="3">zrk23</strain>
    </source>
</reference>
<evidence type="ECO:0000256" key="1">
    <source>
        <dbReference type="SAM" id="Phobius"/>
    </source>
</evidence>
<feature type="transmembrane region" description="Helical" evidence="1">
    <location>
        <begin position="124"/>
        <end position="148"/>
    </location>
</feature>
<protein>
    <submittedName>
        <fullName evidence="2">Uncharacterized protein</fullName>
    </submittedName>
</protein>